<dbReference type="Pfam" id="PF00078">
    <property type="entry name" value="RVT_1"/>
    <property type="match status" value="1"/>
</dbReference>
<dbReference type="AlphaFoldDB" id="N6TVM7"/>
<reference evidence="1" key="1">
    <citation type="journal article" date="2013" name="Genome Biol.">
        <title>Draft genome of the mountain pine beetle, Dendroctonus ponderosae Hopkins, a major forest pest.</title>
        <authorList>
            <person name="Keeling C.I."/>
            <person name="Yuen M.M."/>
            <person name="Liao N.Y."/>
            <person name="Docking T.R."/>
            <person name="Chan S.K."/>
            <person name="Taylor G.A."/>
            <person name="Palmquist D.L."/>
            <person name="Jackman S.D."/>
            <person name="Nguyen A."/>
            <person name="Li M."/>
            <person name="Henderson H."/>
            <person name="Janes J.K."/>
            <person name="Zhao Y."/>
            <person name="Pandoh P."/>
            <person name="Moore R."/>
            <person name="Sperling F.A."/>
            <person name="Huber D.P."/>
            <person name="Birol I."/>
            <person name="Jones S.J."/>
            <person name="Bohlmann J."/>
        </authorList>
    </citation>
    <scope>NUCLEOTIDE SEQUENCE</scope>
</reference>
<sequence>MANTFEKIWNQGLIAKMIKAGFPEHQIQLIRSFQVKADDQMSMIRTITSEVTQGSVMGHLLFNIYMVVIPMTKATESYIYADDVALTAIGKGSGMTAKLQRRLVKIEKWSRD</sequence>
<feature type="non-terminal residue" evidence="1">
    <location>
        <position position="1"/>
    </location>
</feature>
<organism evidence="1">
    <name type="scientific">Dendroctonus ponderosae</name>
    <name type="common">Mountain pine beetle</name>
    <dbReference type="NCBI Taxonomy" id="77166"/>
    <lineage>
        <taxon>Eukaryota</taxon>
        <taxon>Metazoa</taxon>
        <taxon>Ecdysozoa</taxon>
        <taxon>Arthropoda</taxon>
        <taxon>Hexapoda</taxon>
        <taxon>Insecta</taxon>
        <taxon>Pterygota</taxon>
        <taxon>Neoptera</taxon>
        <taxon>Endopterygota</taxon>
        <taxon>Coleoptera</taxon>
        <taxon>Polyphaga</taxon>
        <taxon>Cucujiformia</taxon>
        <taxon>Curculionidae</taxon>
        <taxon>Scolytinae</taxon>
        <taxon>Dendroctonus</taxon>
    </lineage>
</organism>
<dbReference type="HOGENOM" id="CLU_2148377_0_0_1"/>
<evidence type="ECO:0000313" key="1">
    <source>
        <dbReference type="EMBL" id="ENN82083.1"/>
    </source>
</evidence>
<accession>N6TVM7</accession>
<dbReference type="EMBL" id="KB739887">
    <property type="protein sequence ID" value="ENN82083.1"/>
    <property type="molecule type" value="Genomic_DNA"/>
</dbReference>
<dbReference type="InterPro" id="IPR000477">
    <property type="entry name" value="RT_dom"/>
</dbReference>
<protein>
    <submittedName>
        <fullName evidence="1">Uncharacterized protein</fullName>
    </submittedName>
</protein>
<proteinExistence type="predicted"/>
<gene>
    <name evidence="1" type="ORF">YQE_01539</name>
</gene>
<name>N6TVM7_DENPD</name>